<dbReference type="Proteomes" id="UP000297031">
    <property type="component" value="Chromosome"/>
</dbReference>
<dbReference type="KEGG" id="mgod:E7746_12730"/>
<evidence type="ECO:0000256" key="1">
    <source>
        <dbReference type="SAM" id="MobiDB-lite"/>
    </source>
</evidence>
<feature type="region of interest" description="Disordered" evidence="1">
    <location>
        <begin position="71"/>
        <end position="183"/>
    </location>
</feature>
<keyword evidence="4" id="KW-1185">Reference proteome</keyword>
<name>A0A4P7VQV5_9BACT</name>
<accession>A0A4P7VQV5</accession>
<protein>
    <recommendedName>
        <fullName evidence="5">TonB family protein</fullName>
    </recommendedName>
</protein>
<gene>
    <name evidence="3" type="ORF">E7746_12730</name>
</gene>
<evidence type="ECO:0000256" key="2">
    <source>
        <dbReference type="SAM" id="Phobius"/>
    </source>
</evidence>
<sequence length="267" mass="28587">MKQSQKDRIIAGVGTAVFHIIVAAILLLVYLHYSGEAEERRWPPEDTSEIVFGGEYVMLGDIQQEVAQTDNTPAPAEAVNAPSHSGQDMTNEGLPSDEAAPLTTSQQESPMKEQAKPKPAPTGPTKEELAERERVKREKERAEKQSKISDRLKSGFSGKKGSGKTGSPNGNSTTGAVSGMPGHNLKGRTAESWGRPSSTLSGTIRIRVSVNRQGRVVGNPTYVGGSGPAAANSATRRSCIEASRNSRFSVDLDAQAEQVGIITWNFE</sequence>
<reference evidence="3 4" key="1">
    <citation type="submission" date="2019-02" db="EMBL/GenBank/DDBJ databases">
        <title>Isolation and identification of novel species under the genus Muribaculum.</title>
        <authorList>
            <person name="Miyake S."/>
            <person name="Ding Y."/>
            <person name="Low A."/>
            <person name="Soh M."/>
            <person name="Seedorf H."/>
        </authorList>
    </citation>
    <scope>NUCLEOTIDE SEQUENCE [LARGE SCALE GENOMIC DNA]</scope>
    <source>
        <strain evidence="3 4">TLL-A4</strain>
    </source>
</reference>
<keyword evidence="2" id="KW-0812">Transmembrane</keyword>
<feature type="transmembrane region" description="Helical" evidence="2">
    <location>
        <begin position="9"/>
        <end position="33"/>
    </location>
</feature>
<proteinExistence type="predicted"/>
<dbReference type="EMBL" id="CP039393">
    <property type="protein sequence ID" value="QCD36683.1"/>
    <property type="molecule type" value="Genomic_DNA"/>
</dbReference>
<organism evidence="3 4">
    <name type="scientific">Muribaculum gordoncarteri</name>
    <dbReference type="NCBI Taxonomy" id="2530390"/>
    <lineage>
        <taxon>Bacteria</taxon>
        <taxon>Pseudomonadati</taxon>
        <taxon>Bacteroidota</taxon>
        <taxon>Bacteroidia</taxon>
        <taxon>Bacteroidales</taxon>
        <taxon>Muribaculaceae</taxon>
        <taxon>Muribaculum</taxon>
    </lineage>
</organism>
<keyword evidence="2" id="KW-0472">Membrane</keyword>
<keyword evidence="2" id="KW-1133">Transmembrane helix</keyword>
<feature type="compositionally biased region" description="Basic and acidic residues" evidence="1">
    <location>
        <begin position="125"/>
        <end position="153"/>
    </location>
</feature>
<evidence type="ECO:0000313" key="3">
    <source>
        <dbReference type="EMBL" id="QCD36683.1"/>
    </source>
</evidence>
<dbReference type="RefSeq" id="WP_136411046.1">
    <property type="nucleotide sequence ID" value="NZ_CP039393.1"/>
</dbReference>
<evidence type="ECO:0008006" key="5">
    <source>
        <dbReference type="Google" id="ProtNLM"/>
    </source>
</evidence>
<dbReference type="AlphaFoldDB" id="A0A4P7VQV5"/>
<evidence type="ECO:0000313" key="4">
    <source>
        <dbReference type="Proteomes" id="UP000297031"/>
    </source>
</evidence>
<dbReference type="OrthoDB" id="1100736at2"/>
<feature type="compositionally biased region" description="Low complexity" evidence="1">
    <location>
        <begin position="165"/>
        <end position="175"/>
    </location>
</feature>